<proteinExistence type="predicted"/>
<dbReference type="InterPro" id="IPR014001">
    <property type="entry name" value="Helicase_ATP-bd"/>
</dbReference>
<dbReference type="OrthoDB" id="193716at2759"/>
<evidence type="ECO:0000256" key="5">
    <source>
        <dbReference type="ARBA" id="ARBA00022840"/>
    </source>
</evidence>
<evidence type="ECO:0000256" key="6">
    <source>
        <dbReference type="ARBA" id="ARBA00022884"/>
    </source>
</evidence>
<dbReference type="AlphaFoldDB" id="A0A9P6B2Y4"/>
<comment type="catalytic activity">
    <reaction evidence="7">
        <text>ATP + H2O = ADP + phosphate + H(+)</text>
        <dbReference type="Rhea" id="RHEA:13065"/>
        <dbReference type="ChEBI" id="CHEBI:15377"/>
        <dbReference type="ChEBI" id="CHEBI:15378"/>
        <dbReference type="ChEBI" id="CHEBI:30616"/>
        <dbReference type="ChEBI" id="CHEBI:43474"/>
        <dbReference type="ChEBI" id="CHEBI:456216"/>
        <dbReference type="EC" id="3.6.4.13"/>
    </reaction>
</comment>
<keyword evidence="5" id="KW-0067">ATP-binding</keyword>
<dbReference type="InterPro" id="IPR050079">
    <property type="entry name" value="DEAD_box_RNA_helicase"/>
</dbReference>
<dbReference type="GO" id="GO:0003724">
    <property type="term" value="F:RNA helicase activity"/>
    <property type="evidence" value="ECO:0007669"/>
    <property type="project" value="UniProtKB-EC"/>
</dbReference>
<dbReference type="PANTHER" id="PTHR47959">
    <property type="entry name" value="ATP-DEPENDENT RNA HELICASE RHLE-RELATED"/>
    <property type="match status" value="1"/>
</dbReference>
<name>A0A9P6B2Y4_9AGAM</name>
<dbReference type="InterPro" id="IPR000629">
    <property type="entry name" value="RNA-helicase_DEAD-box_CS"/>
</dbReference>
<evidence type="ECO:0000313" key="10">
    <source>
        <dbReference type="Proteomes" id="UP000886523"/>
    </source>
</evidence>
<dbReference type="InterPro" id="IPR027417">
    <property type="entry name" value="P-loop_NTPase"/>
</dbReference>
<dbReference type="EC" id="3.6.4.13" evidence="1"/>
<dbReference type="PANTHER" id="PTHR47959:SF1">
    <property type="entry name" value="ATP-DEPENDENT RNA HELICASE DBPA"/>
    <property type="match status" value="1"/>
</dbReference>
<evidence type="ECO:0000256" key="4">
    <source>
        <dbReference type="ARBA" id="ARBA00022806"/>
    </source>
</evidence>
<reference evidence="9" key="1">
    <citation type="journal article" date="2020" name="Nat. Commun.">
        <title>Large-scale genome sequencing of mycorrhizal fungi provides insights into the early evolution of symbiotic traits.</title>
        <authorList>
            <person name="Miyauchi S."/>
            <person name="Kiss E."/>
            <person name="Kuo A."/>
            <person name="Drula E."/>
            <person name="Kohler A."/>
            <person name="Sanchez-Garcia M."/>
            <person name="Morin E."/>
            <person name="Andreopoulos B."/>
            <person name="Barry K.W."/>
            <person name="Bonito G."/>
            <person name="Buee M."/>
            <person name="Carver A."/>
            <person name="Chen C."/>
            <person name="Cichocki N."/>
            <person name="Clum A."/>
            <person name="Culley D."/>
            <person name="Crous P.W."/>
            <person name="Fauchery L."/>
            <person name="Girlanda M."/>
            <person name="Hayes R.D."/>
            <person name="Keri Z."/>
            <person name="LaButti K."/>
            <person name="Lipzen A."/>
            <person name="Lombard V."/>
            <person name="Magnuson J."/>
            <person name="Maillard F."/>
            <person name="Murat C."/>
            <person name="Nolan M."/>
            <person name="Ohm R.A."/>
            <person name="Pangilinan J."/>
            <person name="Pereira M.F."/>
            <person name="Perotto S."/>
            <person name="Peter M."/>
            <person name="Pfister S."/>
            <person name="Riley R."/>
            <person name="Sitrit Y."/>
            <person name="Stielow J.B."/>
            <person name="Szollosi G."/>
            <person name="Zifcakova L."/>
            <person name="Stursova M."/>
            <person name="Spatafora J.W."/>
            <person name="Tedersoo L."/>
            <person name="Vaario L.M."/>
            <person name="Yamada A."/>
            <person name="Yan M."/>
            <person name="Wang P."/>
            <person name="Xu J."/>
            <person name="Bruns T."/>
            <person name="Baldrian P."/>
            <person name="Vilgalys R."/>
            <person name="Dunand C."/>
            <person name="Henrissat B."/>
            <person name="Grigoriev I.V."/>
            <person name="Hibbett D."/>
            <person name="Nagy L.G."/>
            <person name="Martin F.M."/>
        </authorList>
    </citation>
    <scope>NUCLEOTIDE SEQUENCE</scope>
    <source>
        <strain evidence="9">UP504</strain>
    </source>
</reference>
<dbReference type="PROSITE" id="PS51192">
    <property type="entry name" value="HELICASE_ATP_BIND_1"/>
    <property type="match status" value="1"/>
</dbReference>
<evidence type="ECO:0000256" key="1">
    <source>
        <dbReference type="ARBA" id="ARBA00012552"/>
    </source>
</evidence>
<keyword evidence="4" id="KW-0347">Helicase</keyword>
<dbReference type="Gene3D" id="3.40.50.300">
    <property type="entry name" value="P-loop containing nucleotide triphosphate hydrolases"/>
    <property type="match status" value="1"/>
</dbReference>
<accession>A0A9P6B2Y4</accession>
<dbReference type="GO" id="GO:0005524">
    <property type="term" value="F:ATP binding"/>
    <property type="evidence" value="ECO:0007669"/>
    <property type="project" value="UniProtKB-KW"/>
</dbReference>
<sequence>MLPAIERLLKQRTAPDRHHVSILVLSPTRELAQHIAKESVSIVAGRRSIEVQCVVGGTNMQTEAARFDKNRIDILVATPDRLIDHIRDSNLGPRFKFLQCLVLDEADRLLDQGFMPAIQTILGSLPDRNTRPRQTLLFSATLPEKVKMLSSAALLPTYRYISTISETEQST</sequence>
<keyword evidence="3" id="KW-0378">Hydrolase</keyword>
<evidence type="ECO:0000313" key="9">
    <source>
        <dbReference type="EMBL" id="KAF9515985.1"/>
    </source>
</evidence>
<keyword evidence="6" id="KW-0694">RNA-binding</keyword>
<keyword evidence="10" id="KW-1185">Reference proteome</keyword>
<gene>
    <name evidence="9" type="ORF">BS47DRAFT_710021</name>
</gene>
<evidence type="ECO:0000259" key="8">
    <source>
        <dbReference type="PROSITE" id="PS51192"/>
    </source>
</evidence>
<dbReference type="InterPro" id="IPR011545">
    <property type="entry name" value="DEAD/DEAH_box_helicase_dom"/>
</dbReference>
<dbReference type="GO" id="GO:0003723">
    <property type="term" value="F:RNA binding"/>
    <property type="evidence" value="ECO:0007669"/>
    <property type="project" value="UniProtKB-KW"/>
</dbReference>
<organism evidence="9 10">
    <name type="scientific">Hydnum rufescens UP504</name>
    <dbReference type="NCBI Taxonomy" id="1448309"/>
    <lineage>
        <taxon>Eukaryota</taxon>
        <taxon>Fungi</taxon>
        <taxon>Dikarya</taxon>
        <taxon>Basidiomycota</taxon>
        <taxon>Agaricomycotina</taxon>
        <taxon>Agaricomycetes</taxon>
        <taxon>Cantharellales</taxon>
        <taxon>Hydnaceae</taxon>
        <taxon>Hydnum</taxon>
    </lineage>
</organism>
<feature type="domain" description="Helicase ATP-binding" evidence="8">
    <location>
        <begin position="1"/>
        <end position="160"/>
    </location>
</feature>
<comment type="caution">
    <text evidence="9">The sequence shown here is derived from an EMBL/GenBank/DDBJ whole genome shotgun (WGS) entry which is preliminary data.</text>
</comment>
<dbReference type="GO" id="GO:0016787">
    <property type="term" value="F:hydrolase activity"/>
    <property type="evidence" value="ECO:0007669"/>
    <property type="project" value="UniProtKB-KW"/>
</dbReference>
<evidence type="ECO:0000256" key="2">
    <source>
        <dbReference type="ARBA" id="ARBA00022741"/>
    </source>
</evidence>
<dbReference type="PROSITE" id="PS00039">
    <property type="entry name" value="DEAD_ATP_HELICASE"/>
    <property type="match status" value="1"/>
</dbReference>
<dbReference type="Proteomes" id="UP000886523">
    <property type="component" value="Unassembled WGS sequence"/>
</dbReference>
<evidence type="ECO:0000256" key="3">
    <source>
        <dbReference type="ARBA" id="ARBA00022801"/>
    </source>
</evidence>
<dbReference type="SMART" id="SM00487">
    <property type="entry name" value="DEXDc"/>
    <property type="match status" value="1"/>
</dbReference>
<keyword evidence="2" id="KW-0547">Nucleotide-binding</keyword>
<evidence type="ECO:0000256" key="7">
    <source>
        <dbReference type="ARBA" id="ARBA00047984"/>
    </source>
</evidence>
<protein>
    <recommendedName>
        <fullName evidence="1">RNA helicase</fullName>
        <ecNumber evidence="1">3.6.4.13</ecNumber>
    </recommendedName>
</protein>
<dbReference type="GO" id="GO:0005829">
    <property type="term" value="C:cytosol"/>
    <property type="evidence" value="ECO:0007669"/>
    <property type="project" value="TreeGrafter"/>
</dbReference>
<dbReference type="EMBL" id="MU128944">
    <property type="protein sequence ID" value="KAF9515985.1"/>
    <property type="molecule type" value="Genomic_DNA"/>
</dbReference>
<dbReference type="SUPFAM" id="SSF52540">
    <property type="entry name" value="P-loop containing nucleoside triphosphate hydrolases"/>
    <property type="match status" value="1"/>
</dbReference>
<dbReference type="Pfam" id="PF00270">
    <property type="entry name" value="DEAD"/>
    <property type="match status" value="1"/>
</dbReference>